<evidence type="ECO:0000256" key="2">
    <source>
        <dbReference type="ARBA" id="ARBA00022723"/>
    </source>
</evidence>
<dbReference type="Pfam" id="PF00096">
    <property type="entry name" value="zf-C2H2"/>
    <property type="match status" value="1"/>
</dbReference>
<dbReference type="Gene3D" id="3.30.160.60">
    <property type="entry name" value="Classic Zinc Finger"/>
    <property type="match status" value="2"/>
</dbReference>
<evidence type="ECO:0000313" key="11">
    <source>
        <dbReference type="EMBL" id="KIK25991.1"/>
    </source>
</evidence>
<name>A0A0C9Z9U8_9AGAM</name>
<dbReference type="PANTHER" id="PTHR19818:SF139">
    <property type="entry name" value="PAIR-RULE PROTEIN ODD-PAIRED"/>
    <property type="match status" value="1"/>
</dbReference>
<keyword evidence="2" id="KW-0479">Metal-binding</keyword>
<comment type="subcellular location">
    <subcellularLocation>
        <location evidence="1">Nucleus</location>
    </subcellularLocation>
</comment>
<feature type="domain" description="C2H2-type" evidence="10">
    <location>
        <begin position="180"/>
        <end position="205"/>
    </location>
</feature>
<keyword evidence="4 8" id="KW-0863">Zinc-finger</keyword>
<dbReference type="PROSITE" id="PS00028">
    <property type="entry name" value="ZINC_FINGER_C2H2_1"/>
    <property type="match status" value="2"/>
</dbReference>
<keyword evidence="12" id="KW-1185">Reference proteome</keyword>
<dbReference type="InterPro" id="IPR013087">
    <property type="entry name" value="Znf_C2H2_type"/>
</dbReference>
<dbReference type="GO" id="GO:0005634">
    <property type="term" value="C:nucleus"/>
    <property type="evidence" value="ECO:0007669"/>
    <property type="project" value="UniProtKB-SubCell"/>
</dbReference>
<dbReference type="SMART" id="SM00355">
    <property type="entry name" value="ZnF_C2H2"/>
    <property type="match status" value="2"/>
</dbReference>
<dbReference type="STRING" id="765257.A0A0C9Z9U8"/>
<keyword evidence="3" id="KW-0677">Repeat</keyword>
<accession>A0A0C9Z9U8</accession>
<dbReference type="Proteomes" id="UP000054018">
    <property type="component" value="Unassembled WGS sequence"/>
</dbReference>
<evidence type="ECO:0000313" key="12">
    <source>
        <dbReference type="Proteomes" id="UP000054018"/>
    </source>
</evidence>
<feature type="domain" description="C2H2-type" evidence="10">
    <location>
        <begin position="152"/>
        <end position="179"/>
    </location>
</feature>
<dbReference type="EMBL" id="KN833704">
    <property type="protein sequence ID" value="KIK25991.1"/>
    <property type="molecule type" value="Genomic_DNA"/>
</dbReference>
<dbReference type="PANTHER" id="PTHR19818">
    <property type="entry name" value="ZINC FINGER PROTEIN ZIC AND GLI"/>
    <property type="match status" value="1"/>
</dbReference>
<dbReference type="FunFam" id="3.30.160.60:FF:000045">
    <property type="entry name" value="ZFP69 zinc finger protein B"/>
    <property type="match status" value="1"/>
</dbReference>
<dbReference type="InterPro" id="IPR036236">
    <property type="entry name" value="Znf_C2H2_sf"/>
</dbReference>
<gene>
    <name evidence="11" type="ORF">PISMIDRAFT_95946</name>
</gene>
<evidence type="ECO:0000256" key="5">
    <source>
        <dbReference type="ARBA" id="ARBA00022833"/>
    </source>
</evidence>
<evidence type="ECO:0000256" key="3">
    <source>
        <dbReference type="ARBA" id="ARBA00022737"/>
    </source>
</evidence>
<keyword evidence="7" id="KW-0539">Nucleus</keyword>
<organism evidence="11 12">
    <name type="scientific">Pisolithus microcarpus 441</name>
    <dbReference type="NCBI Taxonomy" id="765257"/>
    <lineage>
        <taxon>Eukaryota</taxon>
        <taxon>Fungi</taxon>
        <taxon>Dikarya</taxon>
        <taxon>Basidiomycota</taxon>
        <taxon>Agaricomycotina</taxon>
        <taxon>Agaricomycetes</taxon>
        <taxon>Agaricomycetidae</taxon>
        <taxon>Boletales</taxon>
        <taxon>Sclerodermatineae</taxon>
        <taxon>Pisolithaceae</taxon>
        <taxon>Pisolithus</taxon>
    </lineage>
</organism>
<protein>
    <recommendedName>
        <fullName evidence="10">C2H2-type domain-containing protein</fullName>
    </recommendedName>
</protein>
<dbReference type="PROSITE" id="PS50157">
    <property type="entry name" value="ZINC_FINGER_C2H2_2"/>
    <property type="match status" value="2"/>
</dbReference>
<dbReference type="GO" id="GO:0000981">
    <property type="term" value="F:DNA-binding transcription factor activity, RNA polymerase II-specific"/>
    <property type="evidence" value="ECO:0007669"/>
    <property type="project" value="TreeGrafter"/>
</dbReference>
<proteinExistence type="predicted"/>
<dbReference type="GO" id="GO:0045944">
    <property type="term" value="P:positive regulation of transcription by RNA polymerase II"/>
    <property type="evidence" value="ECO:0007669"/>
    <property type="project" value="UniProtKB-ARBA"/>
</dbReference>
<dbReference type="GO" id="GO:0008270">
    <property type="term" value="F:zinc ion binding"/>
    <property type="evidence" value="ECO:0007669"/>
    <property type="project" value="UniProtKB-KW"/>
</dbReference>
<evidence type="ECO:0000256" key="7">
    <source>
        <dbReference type="ARBA" id="ARBA00023242"/>
    </source>
</evidence>
<dbReference type="AlphaFoldDB" id="A0A0C9Z9U8"/>
<evidence type="ECO:0000256" key="1">
    <source>
        <dbReference type="ARBA" id="ARBA00004123"/>
    </source>
</evidence>
<keyword evidence="5" id="KW-0862">Zinc</keyword>
<evidence type="ECO:0000256" key="4">
    <source>
        <dbReference type="ARBA" id="ARBA00022771"/>
    </source>
</evidence>
<evidence type="ECO:0000256" key="6">
    <source>
        <dbReference type="ARBA" id="ARBA00023125"/>
    </source>
</evidence>
<dbReference type="GO" id="GO:0000978">
    <property type="term" value="F:RNA polymerase II cis-regulatory region sequence-specific DNA binding"/>
    <property type="evidence" value="ECO:0007669"/>
    <property type="project" value="TreeGrafter"/>
</dbReference>
<dbReference type="HOGENOM" id="CLU_1103159_0_0_1"/>
<feature type="region of interest" description="Disordered" evidence="9">
    <location>
        <begin position="67"/>
        <end position="90"/>
    </location>
</feature>
<reference evidence="11 12" key="1">
    <citation type="submission" date="2014-04" db="EMBL/GenBank/DDBJ databases">
        <authorList>
            <consortium name="DOE Joint Genome Institute"/>
            <person name="Kuo A."/>
            <person name="Kohler A."/>
            <person name="Costa M.D."/>
            <person name="Nagy L.G."/>
            <person name="Floudas D."/>
            <person name="Copeland A."/>
            <person name="Barry K.W."/>
            <person name="Cichocki N."/>
            <person name="Veneault-Fourrey C."/>
            <person name="LaButti K."/>
            <person name="Lindquist E.A."/>
            <person name="Lipzen A."/>
            <person name="Lundell T."/>
            <person name="Morin E."/>
            <person name="Murat C."/>
            <person name="Sun H."/>
            <person name="Tunlid A."/>
            <person name="Henrissat B."/>
            <person name="Grigoriev I.V."/>
            <person name="Hibbett D.S."/>
            <person name="Martin F."/>
            <person name="Nordberg H.P."/>
            <person name="Cantor M.N."/>
            <person name="Hua S.X."/>
        </authorList>
    </citation>
    <scope>NUCLEOTIDE SEQUENCE [LARGE SCALE GENOMIC DNA]</scope>
    <source>
        <strain evidence="11 12">441</strain>
    </source>
</reference>
<dbReference type="OrthoDB" id="6077919at2759"/>
<reference evidence="12" key="2">
    <citation type="submission" date="2015-01" db="EMBL/GenBank/DDBJ databases">
        <title>Evolutionary Origins and Diversification of the Mycorrhizal Mutualists.</title>
        <authorList>
            <consortium name="DOE Joint Genome Institute"/>
            <consortium name="Mycorrhizal Genomics Consortium"/>
            <person name="Kohler A."/>
            <person name="Kuo A."/>
            <person name="Nagy L.G."/>
            <person name="Floudas D."/>
            <person name="Copeland A."/>
            <person name="Barry K.W."/>
            <person name="Cichocki N."/>
            <person name="Veneault-Fourrey C."/>
            <person name="LaButti K."/>
            <person name="Lindquist E.A."/>
            <person name="Lipzen A."/>
            <person name="Lundell T."/>
            <person name="Morin E."/>
            <person name="Murat C."/>
            <person name="Riley R."/>
            <person name="Ohm R."/>
            <person name="Sun H."/>
            <person name="Tunlid A."/>
            <person name="Henrissat B."/>
            <person name="Grigoriev I.V."/>
            <person name="Hibbett D.S."/>
            <person name="Martin F."/>
        </authorList>
    </citation>
    <scope>NUCLEOTIDE SEQUENCE [LARGE SCALE GENOMIC DNA]</scope>
    <source>
        <strain evidence="12">441</strain>
    </source>
</reference>
<dbReference type="InterPro" id="IPR050329">
    <property type="entry name" value="GLI_C2H2-zinc-finger"/>
</dbReference>
<keyword evidence="6" id="KW-0238">DNA-binding</keyword>
<feature type="compositionally biased region" description="Polar residues" evidence="9">
    <location>
        <begin position="72"/>
        <end position="90"/>
    </location>
</feature>
<evidence type="ECO:0000256" key="8">
    <source>
        <dbReference type="PROSITE-ProRule" id="PRU00042"/>
    </source>
</evidence>
<evidence type="ECO:0000256" key="9">
    <source>
        <dbReference type="SAM" id="MobiDB-lite"/>
    </source>
</evidence>
<sequence length="289" mass="31375">MLTSPLVNQQLLFPVYSRPLLPHNVYGAPSGRPTVLTLQLSNNLLQPVDDPENDQILQSFHDSEVCDDTETDSAGSYTPRSSPGSPATIISETPTAIQHSNCIDEVSVVASGSSPSPIRHAVSGRLRSAANQSLRSAITPCKARSVKRQKMHKCVECGKPFPRPSGLATHMNSHSGAKPHKCPVPDCDKWFTVRSNAKRHLVKAHGITAAIGETPSTPPYNVGFEQPVVNDVHDSGRQPSRYRWIPQNATSNESSLFSTSAVSFSLLFGNSYDDLGTKPFLQYETDSTP</sequence>
<dbReference type="SUPFAM" id="SSF57667">
    <property type="entry name" value="beta-beta-alpha zinc fingers"/>
    <property type="match status" value="1"/>
</dbReference>
<evidence type="ECO:0000259" key="10">
    <source>
        <dbReference type="PROSITE" id="PS50157"/>
    </source>
</evidence>